<dbReference type="GO" id="GO:0005975">
    <property type="term" value="P:carbohydrate metabolic process"/>
    <property type="evidence" value="ECO:0007669"/>
    <property type="project" value="InterPro"/>
</dbReference>
<dbReference type="Proteomes" id="UP000243459">
    <property type="component" value="Chromosome 5"/>
</dbReference>
<evidence type="ECO:0000256" key="1">
    <source>
        <dbReference type="ARBA" id="ARBA00008773"/>
    </source>
</evidence>
<keyword evidence="7" id="KW-1185">Reference proteome</keyword>
<proteinExistence type="inferred from homology"/>
<protein>
    <recommendedName>
        <fullName evidence="8">Glucan endo-1,3-beta-D-glucosidase</fullName>
    </recommendedName>
</protein>
<feature type="chain" id="PRO_5024287842" description="Glucan endo-1,3-beta-D-glucosidase" evidence="5">
    <location>
        <begin position="24"/>
        <end position="397"/>
    </location>
</feature>
<dbReference type="InterPro" id="IPR000490">
    <property type="entry name" value="Glyco_hydro_17"/>
</dbReference>
<dbReference type="EMBL" id="CM007385">
    <property type="protein sequence ID" value="ONK67887.1"/>
    <property type="molecule type" value="Genomic_DNA"/>
</dbReference>
<dbReference type="InterPro" id="IPR017853">
    <property type="entry name" value="GH"/>
</dbReference>
<dbReference type="Gene3D" id="3.20.20.80">
    <property type="entry name" value="Glycosidases"/>
    <property type="match status" value="1"/>
</dbReference>
<evidence type="ECO:0000256" key="2">
    <source>
        <dbReference type="ARBA" id="ARBA00022801"/>
    </source>
</evidence>
<evidence type="ECO:0000256" key="4">
    <source>
        <dbReference type="RuleBase" id="RU004335"/>
    </source>
</evidence>
<comment type="similarity">
    <text evidence="1 4">Belongs to the glycosyl hydrolase 17 family.</text>
</comment>
<organism evidence="6 7">
    <name type="scientific">Asparagus officinalis</name>
    <name type="common">Garden asparagus</name>
    <dbReference type="NCBI Taxonomy" id="4686"/>
    <lineage>
        <taxon>Eukaryota</taxon>
        <taxon>Viridiplantae</taxon>
        <taxon>Streptophyta</taxon>
        <taxon>Embryophyta</taxon>
        <taxon>Tracheophyta</taxon>
        <taxon>Spermatophyta</taxon>
        <taxon>Magnoliopsida</taxon>
        <taxon>Liliopsida</taxon>
        <taxon>Asparagales</taxon>
        <taxon>Asparagaceae</taxon>
        <taxon>Asparagoideae</taxon>
        <taxon>Asparagus</taxon>
    </lineage>
</organism>
<accession>A0A5P1ERX1</accession>
<keyword evidence="2" id="KW-0378">Hydrolase</keyword>
<feature type="signal peptide" evidence="5">
    <location>
        <begin position="1"/>
        <end position="23"/>
    </location>
</feature>
<gene>
    <name evidence="6" type="ORF">A4U43_C05F4830</name>
</gene>
<name>A0A5P1ERX1_ASPOF</name>
<dbReference type="Pfam" id="PF00332">
    <property type="entry name" value="Glyco_hydro_17"/>
    <property type="match status" value="1"/>
</dbReference>
<evidence type="ECO:0000313" key="6">
    <source>
        <dbReference type="EMBL" id="ONK67887.1"/>
    </source>
</evidence>
<evidence type="ECO:0008006" key="8">
    <source>
        <dbReference type="Google" id="ProtNLM"/>
    </source>
</evidence>
<evidence type="ECO:0000256" key="5">
    <source>
        <dbReference type="SAM" id="SignalP"/>
    </source>
</evidence>
<dbReference type="SUPFAM" id="SSF51445">
    <property type="entry name" value="(Trans)glycosidases"/>
    <property type="match status" value="1"/>
</dbReference>
<dbReference type="OMA" id="GEQFHPF"/>
<dbReference type="PANTHER" id="PTHR32227">
    <property type="entry name" value="GLUCAN ENDO-1,3-BETA-GLUCOSIDASE BG1-RELATED-RELATED"/>
    <property type="match status" value="1"/>
</dbReference>
<reference evidence="7" key="1">
    <citation type="journal article" date="2017" name="Nat. Commun.">
        <title>The asparagus genome sheds light on the origin and evolution of a young Y chromosome.</title>
        <authorList>
            <person name="Harkess A."/>
            <person name="Zhou J."/>
            <person name="Xu C."/>
            <person name="Bowers J.E."/>
            <person name="Van der Hulst R."/>
            <person name="Ayyampalayam S."/>
            <person name="Mercati F."/>
            <person name="Riccardi P."/>
            <person name="McKain M.R."/>
            <person name="Kakrana A."/>
            <person name="Tang H."/>
            <person name="Ray J."/>
            <person name="Groenendijk J."/>
            <person name="Arikit S."/>
            <person name="Mathioni S.M."/>
            <person name="Nakano M."/>
            <person name="Shan H."/>
            <person name="Telgmann-Rauber A."/>
            <person name="Kanno A."/>
            <person name="Yue Z."/>
            <person name="Chen H."/>
            <person name="Li W."/>
            <person name="Chen Y."/>
            <person name="Xu X."/>
            <person name="Zhang Y."/>
            <person name="Luo S."/>
            <person name="Chen H."/>
            <person name="Gao J."/>
            <person name="Mao Z."/>
            <person name="Pires J.C."/>
            <person name="Luo M."/>
            <person name="Kudrna D."/>
            <person name="Wing R.A."/>
            <person name="Meyers B.C."/>
            <person name="Yi K."/>
            <person name="Kong H."/>
            <person name="Lavrijsen P."/>
            <person name="Sunseri F."/>
            <person name="Falavigna A."/>
            <person name="Ye Y."/>
            <person name="Leebens-Mack J.H."/>
            <person name="Chen G."/>
        </authorList>
    </citation>
    <scope>NUCLEOTIDE SEQUENCE [LARGE SCALE GENOMIC DNA]</scope>
    <source>
        <strain evidence="7">cv. DH0086</strain>
    </source>
</reference>
<keyword evidence="5" id="KW-0732">Signal</keyword>
<dbReference type="AlphaFoldDB" id="A0A5P1ERX1"/>
<evidence type="ECO:0000256" key="3">
    <source>
        <dbReference type="ARBA" id="ARBA00023295"/>
    </source>
</evidence>
<dbReference type="Gramene" id="ONK67887">
    <property type="protein sequence ID" value="ONK67887"/>
    <property type="gene ID" value="A4U43_C05F4830"/>
</dbReference>
<sequence length="397" mass="44147">MRSNHRPVILLLLSPLLFSLTTALGFNWGTSSSHPLPPSKVVTGLLRANNITKVKLADANADVLESLSGTGISVIVGVPNEMLETLNSSKKAAESWVHDNVTRYFSGGGVGSGVRIEYIAIGDEPFLLSYGQQFQPFVIGAAMNIQLALITAKLTNKIKVIVPCSFDVFEYNSTNVLNSNSTVNSSSTIPLPSKAHFRNDLNKTITELLFFLKKQGSPFVVDFNPFSSFQQSKNLSIDYFLFHPKARAITDGHNKYNNFFDASIDTMVTSLSKTGFGEMEIIIGRIGWPTDGAINATTAIAEKFMKGLVDHLHSKDIKKHPLETYIFSLLDEDQRSITTGNIERHWGLFTFDGQAKYNVDLGQGSKELVNAHNVDYLPSKWGFLCWRWLAWEYFICF</sequence>
<keyword evidence="3" id="KW-0326">Glycosidase</keyword>
<evidence type="ECO:0000313" key="7">
    <source>
        <dbReference type="Proteomes" id="UP000243459"/>
    </source>
</evidence>
<dbReference type="GO" id="GO:0004553">
    <property type="term" value="F:hydrolase activity, hydrolyzing O-glycosyl compounds"/>
    <property type="evidence" value="ECO:0007669"/>
    <property type="project" value="InterPro"/>
</dbReference>
<dbReference type="InterPro" id="IPR044965">
    <property type="entry name" value="Glyco_hydro_17_plant"/>
</dbReference>